<dbReference type="Pfam" id="PF00126">
    <property type="entry name" value="HTH_1"/>
    <property type="match status" value="1"/>
</dbReference>
<evidence type="ECO:0000256" key="3">
    <source>
        <dbReference type="ARBA" id="ARBA00023125"/>
    </source>
</evidence>
<evidence type="ECO:0000313" key="6">
    <source>
        <dbReference type="EMBL" id="SDP87747.1"/>
    </source>
</evidence>
<name>A0A1H0WAM4_9BURK</name>
<protein>
    <submittedName>
        <fullName evidence="6">DNA-binding transcriptional regulator, LysR family</fullName>
    </submittedName>
</protein>
<dbReference type="Pfam" id="PF03466">
    <property type="entry name" value="LysR_substrate"/>
    <property type="match status" value="1"/>
</dbReference>
<dbReference type="GO" id="GO:0003700">
    <property type="term" value="F:DNA-binding transcription factor activity"/>
    <property type="evidence" value="ECO:0007669"/>
    <property type="project" value="InterPro"/>
</dbReference>
<keyword evidence="2" id="KW-0805">Transcription regulation</keyword>
<sequence length="310" mass="33436">MRDIDLTSLRLFVAVCQHRNLARAGEQEHISTSAVSKRIAQLEAQIGAPLFERHRRGVVLTSAAEVLLDHARSMLASVDRIARDMGAYRHGVKGQVRMLASVSSITESLPDDIAAFLQKPENTQMRVDIEERTSTDLVRAIRDGIAPLGICWDAADLDGLTTQPYRRDRLAVAVHPGHPLAALPQCSFAQTLDYEHVGLPMTTAVYSTLGRAAALAGKPLHYRAVVSTFDAALRCVRAGLGVAVVPQEISAPWLGGGAVKVVTLAEPWASRRFCLCYRVFDDLSPAAQKLALHLASLSGTDGDDADASPT</sequence>
<dbReference type="InterPro" id="IPR036390">
    <property type="entry name" value="WH_DNA-bd_sf"/>
</dbReference>
<evidence type="ECO:0000256" key="1">
    <source>
        <dbReference type="ARBA" id="ARBA00009437"/>
    </source>
</evidence>
<dbReference type="SUPFAM" id="SSF53850">
    <property type="entry name" value="Periplasmic binding protein-like II"/>
    <property type="match status" value="1"/>
</dbReference>
<evidence type="ECO:0000256" key="2">
    <source>
        <dbReference type="ARBA" id="ARBA00023015"/>
    </source>
</evidence>
<dbReference type="InterPro" id="IPR000847">
    <property type="entry name" value="LysR_HTH_N"/>
</dbReference>
<dbReference type="Gene3D" id="1.10.10.10">
    <property type="entry name" value="Winged helix-like DNA-binding domain superfamily/Winged helix DNA-binding domain"/>
    <property type="match status" value="1"/>
</dbReference>
<evidence type="ECO:0000259" key="5">
    <source>
        <dbReference type="PROSITE" id="PS50931"/>
    </source>
</evidence>
<dbReference type="EMBL" id="FNJL01000035">
    <property type="protein sequence ID" value="SDP87747.1"/>
    <property type="molecule type" value="Genomic_DNA"/>
</dbReference>
<dbReference type="OrthoDB" id="9785974at2"/>
<dbReference type="GO" id="GO:0005829">
    <property type="term" value="C:cytosol"/>
    <property type="evidence" value="ECO:0007669"/>
    <property type="project" value="TreeGrafter"/>
</dbReference>
<dbReference type="SUPFAM" id="SSF46785">
    <property type="entry name" value="Winged helix' DNA-binding domain"/>
    <property type="match status" value="1"/>
</dbReference>
<dbReference type="FunFam" id="1.10.10.10:FF:000001">
    <property type="entry name" value="LysR family transcriptional regulator"/>
    <property type="match status" value="1"/>
</dbReference>
<dbReference type="Gene3D" id="3.40.190.290">
    <property type="match status" value="1"/>
</dbReference>
<dbReference type="RefSeq" id="WP_092838920.1">
    <property type="nucleotide sequence ID" value="NZ_FNJL01000035.1"/>
</dbReference>
<evidence type="ECO:0000313" key="7">
    <source>
        <dbReference type="Proteomes" id="UP000199317"/>
    </source>
</evidence>
<dbReference type="InterPro" id="IPR050950">
    <property type="entry name" value="HTH-type_LysR_regulators"/>
</dbReference>
<gene>
    <name evidence="6" type="ORF">SAMN04489708_13529</name>
</gene>
<dbReference type="GO" id="GO:0003677">
    <property type="term" value="F:DNA binding"/>
    <property type="evidence" value="ECO:0007669"/>
    <property type="project" value="UniProtKB-KW"/>
</dbReference>
<keyword evidence="4" id="KW-0804">Transcription</keyword>
<organism evidence="6 7">
    <name type="scientific">Paracidovorax cattleyae</name>
    <dbReference type="NCBI Taxonomy" id="80868"/>
    <lineage>
        <taxon>Bacteria</taxon>
        <taxon>Pseudomonadati</taxon>
        <taxon>Pseudomonadota</taxon>
        <taxon>Betaproteobacteria</taxon>
        <taxon>Burkholderiales</taxon>
        <taxon>Comamonadaceae</taxon>
        <taxon>Paracidovorax</taxon>
    </lineage>
</organism>
<keyword evidence="7" id="KW-1185">Reference proteome</keyword>
<dbReference type="PROSITE" id="PS50931">
    <property type="entry name" value="HTH_LYSR"/>
    <property type="match status" value="1"/>
</dbReference>
<dbReference type="CDD" id="cd08421">
    <property type="entry name" value="PBP2_LTTR_like_1"/>
    <property type="match status" value="1"/>
</dbReference>
<dbReference type="InterPro" id="IPR005119">
    <property type="entry name" value="LysR_subst-bd"/>
</dbReference>
<dbReference type="Proteomes" id="UP000199317">
    <property type="component" value="Unassembled WGS sequence"/>
</dbReference>
<dbReference type="AlphaFoldDB" id="A0A1H0WAM4"/>
<reference evidence="7" key="1">
    <citation type="submission" date="2016-10" db="EMBL/GenBank/DDBJ databases">
        <authorList>
            <person name="Varghese N."/>
            <person name="Submissions S."/>
        </authorList>
    </citation>
    <scope>NUCLEOTIDE SEQUENCE [LARGE SCALE GENOMIC DNA]</scope>
    <source>
        <strain evidence="7">DSM 17101</strain>
    </source>
</reference>
<evidence type="ECO:0000256" key="4">
    <source>
        <dbReference type="ARBA" id="ARBA00023163"/>
    </source>
</evidence>
<dbReference type="InterPro" id="IPR036388">
    <property type="entry name" value="WH-like_DNA-bd_sf"/>
</dbReference>
<dbReference type="PANTHER" id="PTHR30419">
    <property type="entry name" value="HTH-TYPE TRANSCRIPTIONAL REGULATOR YBHD"/>
    <property type="match status" value="1"/>
</dbReference>
<dbReference type="PANTHER" id="PTHR30419:SF2">
    <property type="entry name" value="LYSR FAMILY TRANSCRIPTIONAL REGULATOR"/>
    <property type="match status" value="1"/>
</dbReference>
<keyword evidence="3 6" id="KW-0238">DNA-binding</keyword>
<accession>A0A1H0WAM4</accession>
<proteinExistence type="inferred from homology"/>
<comment type="similarity">
    <text evidence="1">Belongs to the LysR transcriptional regulatory family.</text>
</comment>
<feature type="domain" description="HTH lysR-type" evidence="5">
    <location>
        <begin position="4"/>
        <end position="61"/>
    </location>
</feature>